<sequence length="100" mass="11407">MASTLTDSSEIYLNLLFLYWLPTRAFAGKERTMEQTTLAQLPLALDNVYAELQQQANETSGFVVVVPLFPDIKDEEDKEYLQTTFPPKIILPRLSILKTL</sequence>
<evidence type="ECO:0000313" key="2">
    <source>
        <dbReference type="Proteomes" id="UP001164278"/>
    </source>
</evidence>
<name>A0A9X9E5I7_9CAUD</name>
<dbReference type="EMBL" id="OM897575">
    <property type="protein sequence ID" value="UOL49085.1"/>
    <property type="molecule type" value="Genomic_DNA"/>
</dbReference>
<dbReference type="Proteomes" id="UP001164278">
    <property type="component" value="Segment"/>
</dbReference>
<keyword evidence="2" id="KW-1185">Reference proteome</keyword>
<proteinExistence type="predicted"/>
<protein>
    <submittedName>
        <fullName evidence="1">Uncharacterized protein</fullName>
    </submittedName>
</protein>
<accession>A0A9X9E5I7</accession>
<evidence type="ECO:0000313" key="1">
    <source>
        <dbReference type="EMBL" id="UOL49085.1"/>
    </source>
</evidence>
<reference evidence="1" key="1">
    <citation type="submission" date="2022-03" db="EMBL/GenBank/DDBJ databases">
        <authorList>
            <person name="Li D."/>
            <person name="Zhou Q."/>
            <person name="Cai R."/>
            <person name="Wang F."/>
            <person name="Qian M."/>
            <person name="Liu W."/>
            <person name="Pan L."/>
            <person name="Lin W."/>
            <person name="Tong Y."/>
            <person name="Cao L."/>
        </authorList>
    </citation>
    <scope>NUCLEOTIDE SEQUENCE</scope>
</reference>
<organism evidence="1 2">
    <name type="scientific">Leptolyngbya phage Lbo240-yong1</name>
    <dbReference type="NCBI Taxonomy" id="2928836"/>
    <lineage>
        <taxon>Viruses</taxon>
        <taxon>Duplodnaviria</taxon>
        <taxon>Heunggongvirae</taxon>
        <taxon>Uroviricota</taxon>
        <taxon>Caudoviricetes</taxon>
        <taxon>Saffermanviridae</taxon>
        <taxon>Wumpquatrovirus</taxon>
        <taxon>Wumpquatrovirus Lbo240yong1</taxon>
    </lineage>
</organism>